<gene>
    <name evidence="2" type="ORF">BJP36_18955</name>
</gene>
<feature type="transmembrane region" description="Helical" evidence="1">
    <location>
        <begin position="49"/>
        <end position="67"/>
    </location>
</feature>
<dbReference type="AlphaFoldDB" id="A0A1D9G2M4"/>
<reference evidence="3" key="1">
    <citation type="submission" date="2016-10" db="EMBL/GenBank/DDBJ databases">
        <title>Comparative genomics uncovers the prolific and rare metabolic potential of the cyanobacterial genus Moorea.</title>
        <authorList>
            <person name="Leao T."/>
            <person name="Castelao G."/>
            <person name="Korobeynikov A."/>
            <person name="Monroe E.A."/>
            <person name="Podell S."/>
            <person name="Glukhov E."/>
            <person name="Allen E."/>
            <person name="Gerwick W.H."/>
            <person name="Gerwick L."/>
        </authorList>
    </citation>
    <scope>NUCLEOTIDE SEQUENCE [LARGE SCALE GENOMIC DNA]</scope>
    <source>
        <strain evidence="3">JHB</strain>
    </source>
</reference>
<dbReference type="EMBL" id="CP017708">
    <property type="protein sequence ID" value="AOY81680.1"/>
    <property type="molecule type" value="Genomic_DNA"/>
</dbReference>
<name>A0A1D9G2M4_MOOP1</name>
<evidence type="ECO:0000256" key="1">
    <source>
        <dbReference type="SAM" id="Phobius"/>
    </source>
</evidence>
<keyword evidence="1" id="KW-0812">Transmembrane</keyword>
<evidence type="ECO:0008006" key="4">
    <source>
        <dbReference type="Google" id="ProtNLM"/>
    </source>
</evidence>
<protein>
    <recommendedName>
        <fullName evidence="4">Uracil permease</fullName>
    </recommendedName>
</protein>
<evidence type="ECO:0000313" key="2">
    <source>
        <dbReference type="EMBL" id="AOY81680.1"/>
    </source>
</evidence>
<evidence type="ECO:0000313" key="3">
    <source>
        <dbReference type="Proteomes" id="UP000176944"/>
    </source>
</evidence>
<feature type="transmembrane region" description="Helical" evidence="1">
    <location>
        <begin position="26"/>
        <end position="43"/>
    </location>
</feature>
<accession>A0A1D9G2M4</accession>
<keyword evidence="1" id="KW-1133">Transmembrane helix</keyword>
<dbReference type="Proteomes" id="UP000176944">
    <property type="component" value="Chromosome"/>
</dbReference>
<organism evidence="2 3">
    <name type="scientific">Moorena producens (strain JHB)</name>
    <dbReference type="NCBI Taxonomy" id="1454205"/>
    <lineage>
        <taxon>Bacteria</taxon>
        <taxon>Bacillati</taxon>
        <taxon>Cyanobacteriota</taxon>
        <taxon>Cyanophyceae</taxon>
        <taxon>Coleofasciculales</taxon>
        <taxon>Coleofasciculaceae</taxon>
        <taxon>Moorena</taxon>
    </lineage>
</organism>
<proteinExistence type="predicted"/>
<sequence>MSIGTIVVIGMNSIVRSSADLLQPRNLVIVAVILMLGVGGMSVKAGGFALEGIGLSSILGVLLNALLPYKEEHRRLG</sequence>
<keyword evidence="1" id="KW-0472">Membrane</keyword>